<feature type="signal peptide" evidence="2">
    <location>
        <begin position="1"/>
        <end position="19"/>
    </location>
</feature>
<keyword evidence="4" id="KW-1185">Reference proteome</keyword>
<evidence type="ECO:0000313" key="4">
    <source>
        <dbReference type="Proteomes" id="UP001230220"/>
    </source>
</evidence>
<dbReference type="EMBL" id="JAUSUR010000001">
    <property type="protein sequence ID" value="MDQ0359427.1"/>
    <property type="molecule type" value="Genomic_DNA"/>
</dbReference>
<dbReference type="RefSeq" id="WP_307404527.1">
    <property type="nucleotide sequence ID" value="NZ_JAUSUR010000001.1"/>
</dbReference>
<dbReference type="InterPro" id="IPR029050">
    <property type="entry name" value="Immunoprotect_excell_Ig-like"/>
</dbReference>
<reference evidence="3 4" key="1">
    <citation type="submission" date="2023-07" db="EMBL/GenBank/DDBJ databases">
        <title>Genomic Encyclopedia of Type Strains, Phase IV (KMG-IV): sequencing the most valuable type-strain genomes for metagenomic binning, comparative biology and taxonomic classification.</title>
        <authorList>
            <person name="Goeker M."/>
        </authorList>
    </citation>
    <scope>NUCLEOTIDE SEQUENCE [LARGE SCALE GENOMIC DNA]</scope>
    <source>
        <strain evidence="3 4">DSM 16784</strain>
    </source>
</reference>
<organism evidence="3 4">
    <name type="scientific">Breznakia pachnodae</name>
    <dbReference type="NCBI Taxonomy" id="265178"/>
    <lineage>
        <taxon>Bacteria</taxon>
        <taxon>Bacillati</taxon>
        <taxon>Bacillota</taxon>
        <taxon>Erysipelotrichia</taxon>
        <taxon>Erysipelotrichales</taxon>
        <taxon>Erysipelotrichaceae</taxon>
        <taxon>Breznakia</taxon>
    </lineage>
</organism>
<name>A0ABU0DXR2_9FIRM</name>
<proteinExistence type="predicted"/>
<comment type="caution">
    <text evidence="3">The sequence shown here is derived from an EMBL/GenBank/DDBJ whole genome shotgun (WGS) entry which is preliminary data.</text>
</comment>
<protein>
    <recommendedName>
        <fullName evidence="5">DUF4352 domain-containing protein</fullName>
    </recommendedName>
</protein>
<evidence type="ECO:0000313" key="3">
    <source>
        <dbReference type="EMBL" id="MDQ0359427.1"/>
    </source>
</evidence>
<sequence length="308" mass="34321">MKRLLSLLLVFGLFLTACGGSSNDSSGPKEFDSKSANAVAKVFDKNGYEVTFQSSDGFESLVYSSEDNLDYFDVIATADGEKVYVYGDLDAGYIIDDETGVYGSDSVADTSFACVFNLEKEKTVTGYDCSDDDKKELETIKTRYHEWIEKYEINEKDIKKHLDNVFDEAKAENEIKNKAYGLGETVEYSENGDVKFTLTINSVTSTEERNQFDDSNPAQVIKINYTYENINDEDGVYIFSSYFTVIDEGGNVCDAYPISGEYPKDAPIGAKATADEAYGLKQASGTIKLRFNPTMFGDEYINFELPVQ</sequence>
<dbReference type="PROSITE" id="PS51257">
    <property type="entry name" value="PROKAR_LIPOPROTEIN"/>
    <property type="match status" value="1"/>
</dbReference>
<dbReference type="Gene3D" id="2.60.40.1240">
    <property type="match status" value="1"/>
</dbReference>
<gene>
    <name evidence="3" type="ORF">J2S15_000158</name>
</gene>
<keyword evidence="1 2" id="KW-0732">Signal</keyword>
<evidence type="ECO:0000256" key="1">
    <source>
        <dbReference type="ARBA" id="ARBA00022729"/>
    </source>
</evidence>
<feature type="chain" id="PRO_5046706435" description="DUF4352 domain-containing protein" evidence="2">
    <location>
        <begin position="20"/>
        <end position="308"/>
    </location>
</feature>
<accession>A0ABU0DXR2</accession>
<dbReference type="Proteomes" id="UP001230220">
    <property type="component" value="Unassembled WGS sequence"/>
</dbReference>
<evidence type="ECO:0000256" key="2">
    <source>
        <dbReference type="SAM" id="SignalP"/>
    </source>
</evidence>
<evidence type="ECO:0008006" key="5">
    <source>
        <dbReference type="Google" id="ProtNLM"/>
    </source>
</evidence>